<protein>
    <submittedName>
        <fullName evidence="1">Uncharacterized protein</fullName>
    </submittedName>
</protein>
<organism evidence="1 2">
    <name type="scientific">Ficus carica</name>
    <name type="common">Common fig</name>
    <dbReference type="NCBI Taxonomy" id="3494"/>
    <lineage>
        <taxon>Eukaryota</taxon>
        <taxon>Viridiplantae</taxon>
        <taxon>Streptophyta</taxon>
        <taxon>Embryophyta</taxon>
        <taxon>Tracheophyta</taxon>
        <taxon>Spermatophyta</taxon>
        <taxon>Magnoliopsida</taxon>
        <taxon>eudicotyledons</taxon>
        <taxon>Gunneridae</taxon>
        <taxon>Pentapetalae</taxon>
        <taxon>rosids</taxon>
        <taxon>fabids</taxon>
        <taxon>Rosales</taxon>
        <taxon>Moraceae</taxon>
        <taxon>Ficeae</taxon>
        <taxon>Ficus</taxon>
    </lineage>
</organism>
<proteinExistence type="predicted"/>
<reference evidence="1" key="1">
    <citation type="submission" date="2023-07" db="EMBL/GenBank/DDBJ databases">
        <title>draft genome sequence of fig (Ficus carica).</title>
        <authorList>
            <person name="Takahashi T."/>
            <person name="Nishimura K."/>
        </authorList>
    </citation>
    <scope>NUCLEOTIDE SEQUENCE</scope>
</reference>
<dbReference type="Proteomes" id="UP001187192">
    <property type="component" value="Unassembled WGS sequence"/>
</dbReference>
<comment type="caution">
    <text evidence="1">The sequence shown here is derived from an EMBL/GenBank/DDBJ whole genome shotgun (WGS) entry which is preliminary data.</text>
</comment>
<sequence>MNSTIRFTFSGPSPIVTGRWTVPAARTQSPANPYSGVYVGVNMAPSIFNLENASIKITSAELPLSMRTRRTTMLATLISPTRASLCGWSSRSVSSSVKVIGGLS</sequence>
<accession>A0AA88DNB2</accession>
<dbReference type="AlphaFoldDB" id="A0AA88DNB2"/>
<evidence type="ECO:0000313" key="2">
    <source>
        <dbReference type="Proteomes" id="UP001187192"/>
    </source>
</evidence>
<dbReference type="EMBL" id="BTGU01000078">
    <property type="protein sequence ID" value="GMN58483.1"/>
    <property type="molecule type" value="Genomic_DNA"/>
</dbReference>
<name>A0AA88DNB2_FICCA</name>
<keyword evidence="2" id="KW-1185">Reference proteome</keyword>
<evidence type="ECO:0000313" key="1">
    <source>
        <dbReference type="EMBL" id="GMN58483.1"/>
    </source>
</evidence>
<gene>
    <name evidence="1" type="ORF">TIFTF001_027579</name>
</gene>